<evidence type="ECO:0000256" key="2">
    <source>
        <dbReference type="SAM" id="SignalP"/>
    </source>
</evidence>
<name>A0A9D9GVQ8_9FIRM</name>
<feature type="signal peptide" evidence="2">
    <location>
        <begin position="1"/>
        <end position="20"/>
    </location>
</feature>
<accession>A0A9D9GVQ8</accession>
<protein>
    <submittedName>
        <fullName evidence="3">Uncharacterized protein</fullName>
    </submittedName>
</protein>
<evidence type="ECO:0000313" key="4">
    <source>
        <dbReference type="Proteomes" id="UP000823634"/>
    </source>
</evidence>
<comment type="caution">
    <text evidence="3">The sequence shown here is derived from an EMBL/GenBank/DDBJ whole genome shotgun (WGS) entry which is preliminary data.</text>
</comment>
<gene>
    <name evidence="3" type="ORF">IAC61_02480</name>
</gene>
<evidence type="ECO:0000256" key="1">
    <source>
        <dbReference type="SAM" id="Phobius"/>
    </source>
</evidence>
<sequence length="427" mass="46737">MKKTLILTALLSGLLLGGYAAMEPLSPEMVGAKAARATSSQTSEGIYEDFESGVLSDDWTLDPYFGQTSDNDTSHYTGFLRNEAVSDRDTLSWVEKLPFNKDGTYFLNGWKGEDGAADEAASWRLLSKPFTLSGSGLITAKMGGNSCRLSLYASEDGTVDANATPLAYINTASDDGGWWRDAMDISYSKNAKGDIVGGGNNVTMRRAYLDASAYLGQKVVLALEDYRAGGAWGHALFDSINTNVSLDDFKFQIDIVSQKHKDWSQAKHVGFTDFYKSGDSKGDLASVKEAYDFLSSYYSTARSFEGLYTYCQLEEDALNEIVVAYEKLSEQAKVIVDRSDDFSYEGYLDHKDQIVYEDNIVKTPIGVSMGTLESLAAAQRAATSGLFSVNNSNDHLYIVAVAFIGLMAIVGVSVSVYLFLRKRRISK</sequence>
<dbReference type="AlphaFoldDB" id="A0A9D9GVQ8"/>
<feature type="transmembrane region" description="Helical" evidence="1">
    <location>
        <begin position="396"/>
        <end position="420"/>
    </location>
</feature>
<feature type="chain" id="PRO_5039287235" evidence="2">
    <location>
        <begin position="21"/>
        <end position="427"/>
    </location>
</feature>
<keyword evidence="1" id="KW-0812">Transmembrane</keyword>
<proteinExistence type="predicted"/>
<dbReference type="EMBL" id="JADINA010000019">
    <property type="protein sequence ID" value="MBO8426172.1"/>
    <property type="molecule type" value="Genomic_DNA"/>
</dbReference>
<keyword evidence="1" id="KW-1133">Transmembrane helix</keyword>
<dbReference type="Proteomes" id="UP000823634">
    <property type="component" value="Unassembled WGS sequence"/>
</dbReference>
<reference evidence="3" key="1">
    <citation type="submission" date="2020-10" db="EMBL/GenBank/DDBJ databases">
        <authorList>
            <person name="Gilroy R."/>
        </authorList>
    </citation>
    <scope>NUCLEOTIDE SEQUENCE</scope>
    <source>
        <strain evidence="3">17113</strain>
    </source>
</reference>
<keyword evidence="2" id="KW-0732">Signal</keyword>
<keyword evidence="1" id="KW-0472">Membrane</keyword>
<organism evidence="3 4">
    <name type="scientific">Candidatus Alloenteromonas pullistercoris</name>
    <dbReference type="NCBI Taxonomy" id="2840785"/>
    <lineage>
        <taxon>Bacteria</taxon>
        <taxon>Bacillati</taxon>
        <taxon>Bacillota</taxon>
        <taxon>Bacillota incertae sedis</taxon>
        <taxon>Candidatus Alloenteromonas</taxon>
    </lineage>
</organism>
<evidence type="ECO:0000313" key="3">
    <source>
        <dbReference type="EMBL" id="MBO8426172.1"/>
    </source>
</evidence>
<reference evidence="3" key="2">
    <citation type="journal article" date="2021" name="PeerJ">
        <title>Extensive microbial diversity within the chicken gut microbiome revealed by metagenomics and culture.</title>
        <authorList>
            <person name="Gilroy R."/>
            <person name="Ravi A."/>
            <person name="Getino M."/>
            <person name="Pursley I."/>
            <person name="Horton D.L."/>
            <person name="Alikhan N.F."/>
            <person name="Baker D."/>
            <person name="Gharbi K."/>
            <person name="Hall N."/>
            <person name="Watson M."/>
            <person name="Adriaenssens E.M."/>
            <person name="Foster-Nyarko E."/>
            <person name="Jarju S."/>
            <person name="Secka A."/>
            <person name="Antonio M."/>
            <person name="Oren A."/>
            <person name="Chaudhuri R.R."/>
            <person name="La Ragione R."/>
            <person name="Hildebrand F."/>
            <person name="Pallen M.J."/>
        </authorList>
    </citation>
    <scope>NUCLEOTIDE SEQUENCE</scope>
    <source>
        <strain evidence="3">17113</strain>
    </source>
</reference>